<accession>A0A8R1U9L5</accession>
<dbReference type="PANTHER" id="PTHR46219:SF5">
    <property type="entry name" value="SHKT DOMAIN-CONTAINING PROTEIN"/>
    <property type="match status" value="1"/>
</dbReference>
<dbReference type="EnsemblMetazoa" id="PPA10963.1">
    <property type="protein sequence ID" value="PPA10963.1"/>
    <property type="gene ID" value="WBGene00100517"/>
</dbReference>
<keyword evidence="5" id="KW-1185">Reference proteome</keyword>
<accession>A0A2A6CM88</accession>
<dbReference type="Pfam" id="PF01549">
    <property type="entry name" value="ShK"/>
    <property type="match status" value="2"/>
</dbReference>
<keyword evidence="1" id="KW-0732">Signal</keyword>
<evidence type="ECO:0000256" key="1">
    <source>
        <dbReference type="ARBA" id="ARBA00022729"/>
    </source>
</evidence>
<evidence type="ECO:0000256" key="2">
    <source>
        <dbReference type="ARBA" id="ARBA00023157"/>
    </source>
</evidence>
<proteinExistence type="predicted"/>
<keyword evidence="2" id="KW-1015">Disulfide bond</keyword>
<dbReference type="PANTHER" id="PTHR46219">
    <property type="entry name" value="PROTEIN CBG11138"/>
    <property type="match status" value="1"/>
</dbReference>
<organism evidence="4 5">
    <name type="scientific">Pristionchus pacificus</name>
    <name type="common">Parasitic nematode worm</name>
    <dbReference type="NCBI Taxonomy" id="54126"/>
    <lineage>
        <taxon>Eukaryota</taxon>
        <taxon>Metazoa</taxon>
        <taxon>Ecdysozoa</taxon>
        <taxon>Nematoda</taxon>
        <taxon>Chromadorea</taxon>
        <taxon>Rhabditida</taxon>
        <taxon>Rhabditina</taxon>
        <taxon>Diplogasteromorpha</taxon>
        <taxon>Diplogasteroidea</taxon>
        <taxon>Neodiplogasteridae</taxon>
        <taxon>Pristionchus</taxon>
    </lineage>
</organism>
<dbReference type="InterPro" id="IPR003582">
    <property type="entry name" value="ShKT_dom"/>
</dbReference>
<sequence length="193" mass="19392">MHFLLLAALPALAAAIADYPTCDGDATKLCFETADCGTSGFTGAVACNSAANTPVPAGGANPGCCEGGSADATTTTTAATTVASATTTLASTTCVDLLNPLTGVSDCPARASLCANSVYLDVMRVQCPRTCGFCTTSSGTSTNSTSTTSCVDLVNPNTRVSDCPNMKIYCDNAIYKPLMTVQCPATCGFCISG</sequence>
<protein>
    <submittedName>
        <fullName evidence="4">ShK domain-containing protein</fullName>
    </submittedName>
</protein>
<comment type="caution">
    <text evidence="3">Lacks conserved residue(s) required for the propagation of feature annotation.</text>
</comment>
<reference evidence="5" key="1">
    <citation type="journal article" date="2008" name="Nat. Genet.">
        <title>The Pristionchus pacificus genome provides a unique perspective on nematode lifestyle and parasitism.</title>
        <authorList>
            <person name="Dieterich C."/>
            <person name="Clifton S.W."/>
            <person name="Schuster L.N."/>
            <person name="Chinwalla A."/>
            <person name="Delehaunty K."/>
            <person name="Dinkelacker I."/>
            <person name="Fulton L."/>
            <person name="Fulton R."/>
            <person name="Godfrey J."/>
            <person name="Minx P."/>
            <person name="Mitreva M."/>
            <person name="Roeseler W."/>
            <person name="Tian H."/>
            <person name="Witte H."/>
            <person name="Yang S.P."/>
            <person name="Wilson R.K."/>
            <person name="Sommer R.J."/>
        </authorList>
    </citation>
    <scope>NUCLEOTIDE SEQUENCE [LARGE SCALE GENOMIC DNA]</scope>
    <source>
        <strain evidence="5">PS312</strain>
    </source>
</reference>
<dbReference type="Gene3D" id="1.10.10.1940">
    <property type="match status" value="2"/>
</dbReference>
<dbReference type="PROSITE" id="PS51670">
    <property type="entry name" value="SHKT"/>
    <property type="match status" value="2"/>
</dbReference>
<dbReference type="SMART" id="SM00254">
    <property type="entry name" value="ShKT"/>
    <property type="match status" value="2"/>
</dbReference>
<dbReference type="FunFam" id="1.10.10.1940:FF:000002">
    <property type="entry name" value="PHAryngeal gland Toxin-related"/>
    <property type="match status" value="2"/>
</dbReference>
<evidence type="ECO:0000313" key="4">
    <source>
        <dbReference type="EnsemblMetazoa" id="PPA10963.1"/>
    </source>
</evidence>
<name>A0A2A6CM88_PRIPA</name>
<evidence type="ECO:0000313" key="5">
    <source>
        <dbReference type="Proteomes" id="UP000005239"/>
    </source>
</evidence>
<dbReference type="AlphaFoldDB" id="A0A2A6CM88"/>
<gene>
    <name evidence="4" type="primary">WBGene00100517</name>
</gene>
<dbReference type="OrthoDB" id="5863778at2759"/>
<reference evidence="4" key="2">
    <citation type="submission" date="2022-06" db="UniProtKB">
        <authorList>
            <consortium name="EnsemblMetazoa"/>
        </authorList>
    </citation>
    <scope>IDENTIFICATION</scope>
    <source>
        <strain evidence="4">PS312</strain>
    </source>
</reference>
<evidence type="ECO:0000256" key="3">
    <source>
        <dbReference type="PROSITE-ProRule" id="PRU01005"/>
    </source>
</evidence>
<dbReference type="Proteomes" id="UP000005239">
    <property type="component" value="Unassembled WGS sequence"/>
</dbReference>